<sequence>MSRRELLTVAEFCKEFKVSRSTLYEWLAKGLAPRHAKLPNGQLRFNRSDIESWYGSCEVAA</sequence>
<reference evidence="3" key="1">
    <citation type="submission" date="2016-10" db="EMBL/GenBank/DDBJ databases">
        <authorList>
            <person name="Varghese N."/>
            <person name="Submissions S."/>
        </authorList>
    </citation>
    <scope>NUCLEOTIDE SEQUENCE [LARGE SCALE GENOMIC DNA]</scope>
    <source>
        <strain evidence="3">DSM 44796</strain>
    </source>
</reference>
<dbReference type="Gene3D" id="1.10.1660.10">
    <property type="match status" value="1"/>
</dbReference>
<name>A0A1G9USR7_9PSEU</name>
<dbReference type="SUPFAM" id="SSF46955">
    <property type="entry name" value="Putative DNA-binding domain"/>
    <property type="match status" value="1"/>
</dbReference>
<organism evidence="2 3">
    <name type="scientific">Lentzea albidocapillata subsp. violacea</name>
    <dbReference type="NCBI Taxonomy" id="128104"/>
    <lineage>
        <taxon>Bacteria</taxon>
        <taxon>Bacillati</taxon>
        <taxon>Actinomycetota</taxon>
        <taxon>Actinomycetes</taxon>
        <taxon>Pseudonocardiales</taxon>
        <taxon>Pseudonocardiaceae</taxon>
        <taxon>Lentzea</taxon>
    </lineage>
</organism>
<accession>A0A1G9USR7</accession>
<dbReference type="EMBL" id="FNET01000024">
    <property type="protein sequence ID" value="SDM62958.1"/>
    <property type="molecule type" value="Genomic_DNA"/>
</dbReference>
<dbReference type="InterPro" id="IPR041657">
    <property type="entry name" value="HTH_17"/>
</dbReference>
<dbReference type="InterPro" id="IPR009061">
    <property type="entry name" value="DNA-bd_dom_put_sf"/>
</dbReference>
<evidence type="ECO:0000313" key="3">
    <source>
        <dbReference type="Proteomes" id="UP000199682"/>
    </source>
</evidence>
<dbReference type="RefSeq" id="WP_090013244.1">
    <property type="nucleotide sequence ID" value="NZ_FNET01000024.1"/>
</dbReference>
<evidence type="ECO:0000259" key="1">
    <source>
        <dbReference type="Pfam" id="PF12728"/>
    </source>
</evidence>
<protein>
    <submittedName>
        <fullName evidence="2">Transcriptional regulator, AlpA family</fullName>
    </submittedName>
</protein>
<evidence type="ECO:0000313" key="2">
    <source>
        <dbReference type="EMBL" id="SDM62958.1"/>
    </source>
</evidence>
<proteinExistence type="predicted"/>
<dbReference type="Pfam" id="PF12728">
    <property type="entry name" value="HTH_17"/>
    <property type="match status" value="1"/>
</dbReference>
<dbReference type="Proteomes" id="UP000199682">
    <property type="component" value="Unassembled WGS sequence"/>
</dbReference>
<dbReference type="AlphaFoldDB" id="A0A1G9USR7"/>
<gene>
    <name evidence="2" type="ORF">SAMN04488074_12477</name>
</gene>
<feature type="domain" description="Helix-turn-helix" evidence="1">
    <location>
        <begin position="6"/>
        <end position="54"/>
    </location>
</feature>